<dbReference type="InterPro" id="IPR050617">
    <property type="entry name" value="E3_ligase_FN3/SPRY"/>
</dbReference>
<dbReference type="OMA" id="PDTICTI"/>
<dbReference type="SUPFAM" id="SSF49899">
    <property type="entry name" value="Concanavalin A-like lectins/glucanases"/>
    <property type="match status" value="1"/>
</dbReference>
<dbReference type="KEGG" id="tad:TRIADDRAFT_61254"/>
<dbReference type="SMART" id="SM00449">
    <property type="entry name" value="SPRY"/>
    <property type="match status" value="1"/>
</dbReference>
<organism evidence="12 13">
    <name type="scientific">Trichoplax adhaerens</name>
    <name type="common">Trichoplax reptans</name>
    <dbReference type="NCBI Taxonomy" id="10228"/>
    <lineage>
        <taxon>Eukaryota</taxon>
        <taxon>Metazoa</taxon>
        <taxon>Placozoa</taxon>
        <taxon>Uniplacotomia</taxon>
        <taxon>Trichoplacea</taxon>
        <taxon>Trichoplacidae</taxon>
        <taxon>Trichoplax</taxon>
    </lineage>
</organism>
<dbReference type="PROSITE" id="PS50188">
    <property type="entry name" value="B302_SPRY"/>
    <property type="match status" value="1"/>
</dbReference>
<dbReference type="Gene3D" id="2.60.40.10">
    <property type="entry name" value="Immunoglobulins"/>
    <property type="match status" value="1"/>
</dbReference>
<dbReference type="SUPFAM" id="SSF57845">
    <property type="entry name" value="B-box zinc-binding domain"/>
    <property type="match status" value="1"/>
</dbReference>
<evidence type="ECO:0000259" key="8">
    <source>
        <dbReference type="PROSITE" id="PS50119"/>
    </source>
</evidence>
<feature type="domain" description="B box-type" evidence="8">
    <location>
        <begin position="175"/>
        <end position="217"/>
    </location>
</feature>
<dbReference type="EMBL" id="DS985261">
    <property type="protein sequence ID" value="EDV20257.1"/>
    <property type="molecule type" value="Genomic_DNA"/>
</dbReference>
<dbReference type="CDD" id="cd00063">
    <property type="entry name" value="FN3"/>
    <property type="match status" value="1"/>
</dbReference>
<feature type="domain" description="Fibronectin type-III" evidence="10">
    <location>
        <begin position="388"/>
        <end position="482"/>
    </location>
</feature>
<name>B3SAG8_TRIAD</name>
<dbReference type="STRING" id="10228.B3SAG8"/>
<dbReference type="Pfam" id="PF00622">
    <property type="entry name" value="SPRY"/>
    <property type="match status" value="1"/>
</dbReference>
<evidence type="ECO:0000256" key="4">
    <source>
        <dbReference type="ARBA" id="ARBA00023054"/>
    </source>
</evidence>
<keyword evidence="13" id="KW-1185">Reference proteome</keyword>
<keyword evidence="3" id="KW-0862">Zinc</keyword>
<dbReference type="InterPro" id="IPR013083">
    <property type="entry name" value="Znf_RING/FYVE/PHD"/>
</dbReference>
<dbReference type="Gene3D" id="3.30.40.10">
    <property type="entry name" value="Zinc/RING finger domain, C3HC4 (zinc finger)"/>
    <property type="match status" value="1"/>
</dbReference>
<dbReference type="Gene3D" id="3.30.160.60">
    <property type="entry name" value="Classic Zinc Finger"/>
    <property type="match status" value="1"/>
</dbReference>
<gene>
    <name evidence="12" type="ORF">TRIADDRAFT_61254</name>
</gene>
<dbReference type="eggNOG" id="KOG4367">
    <property type="taxonomic scope" value="Eukaryota"/>
</dbReference>
<evidence type="ECO:0000313" key="12">
    <source>
        <dbReference type="EMBL" id="EDV20257.1"/>
    </source>
</evidence>
<protein>
    <recommendedName>
        <fullName evidence="14">RING-type E3 ubiquitin transferase</fullName>
    </recommendedName>
</protein>
<evidence type="ECO:0000256" key="2">
    <source>
        <dbReference type="ARBA" id="ARBA00022771"/>
    </source>
</evidence>
<feature type="domain" description="RING-type" evidence="7">
    <location>
        <begin position="7"/>
        <end position="81"/>
    </location>
</feature>
<keyword evidence="4 6" id="KW-0175">Coiled coil</keyword>
<dbReference type="Pfam" id="PF00643">
    <property type="entry name" value="zf-B_box"/>
    <property type="match status" value="1"/>
</dbReference>
<dbReference type="PANTHER" id="PTHR24099:SF15">
    <property type="entry name" value="E3 UBIQUITIN-PROTEIN LIGASE TRIM9"/>
    <property type="match status" value="1"/>
</dbReference>
<keyword evidence="1" id="KW-0479">Metal-binding</keyword>
<dbReference type="PROSITE" id="PS51262">
    <property type="entry name" value="COS"/>
    <property type="match status" value="1"/>
</dbReference>
<dbReference type="CDD" id="cd19803">
    <property type="entry name" value="Bbox1_TRIM9-like_C-I"/>
    <property type="match status" value="1"/>
</dbReference>
<dbReference type="InterPro" id="IPR013783">
    <property type="entry name" value="Ig-like_fold"/>
</dbReference>
<dbReference type="CTD" id="6758473"/>
<dbReference type="RefSeq" id="XP_002117207.1">
    <property type="nucleotide sequence ID" value="XM_002117171.1"/>
</dbReference>
<dbReference type="SMART" id="SM00336">
    <property type="entry name" value="BBOX"/>
    <property type="match status" value="2"/>
</dbReference>
<dbReference type="InterPro" id="IPR001841">
    <property type="entry name" value="Znf_RING"/>
</dbReference>
<evidence type="ECO:0000259" key="10">
    <source>
        <dbReference type="PROSITE" id="PS50853"/>
    </source>
</evidence>
<dbReference type="InterPro" id="IPR036116">
    <property type="entry name" value="FN3_sf"/>
</dbReference>
<dbReference type="InterPro" id="IPR003961">
    <property type="entry name" value="FN3_dom"/>
</dbReference>
<dbReference type="GeneID" id="6758473"/>
<dbReference type="InterPro" id="IPR043136">
    <property type="entry name" value="B30.2/SPRY_sf"/>
</dbReference>
<dbReference type="InterPro" id="IPR001870">
    <property type="entry name" value="B30.2/SPRY"/>
</dbReference>
<dbReference type="PhylomeDB" id="B3SAG8"/>
<dbReference type="Gene3D" id="2.60.120.920">
    <property type="match status" value="1"/>
</dbReference>
<evidence type="ECO:0000256" key="5">
    <source>
        <dbReference type="PROSITE-ProRule" id="PRU00024"/>
    </source>
</evidence>
<dbReference type="CDD" id="cd12889">
    <property type="entry name" value="SPRY_PRY_TRIM67_9"/>
    <property type="match status" value="1"/>
</dbReference>
<dbReference type="Gene3D" id="4.10.830.40">
    <property type="match status" value="1"/>
</dbReference>
<dbReference type="InterPro" id="IPR003649">
    <property type="entry name" value="Bbox_C"/>
</dbReference>
<dbReference type="PROSITE" id="PS50089">
    <property type="entry name" value="ZF_RING_2"/>
    <property type="match status" value="1"/>
</dbReference>
<reference evidence="12 13" key="1">
    <citation type="journal article" date="2008" name="Nature">
        <title>The Trichoplax genome and the nature of placozoans.</title>
        <authorList>
            <person name="Srivastava M."/>
            <person name="Begovic E."/>
            <person name="Chapman J."/>
            <person name="Putnam N.H."/>
            <person name="Hellsten U."/>
            <person name="Kawashima T."/>
            <person name="Kuo A."/>
            <person name="Mitros T."/>
            <person name="Salamov A."/>
            <person name="Carpenter M.L."/>
            <person name="Signorovitch A.Y."/>
            <person name="Moreno M.A."/>
            <person name="Kamm K."/>
            <person name="Grimwood J."/>
            <person name="Schmutz J."/>
            <person name="Shapiro H."/>
            <person name="Grigoriev I.V."/>
            <person name="Buss L.W."/>
            <person name="Schierwater B."/>
            <person name="Dellaporta S.L."/>
            <person name="Rokhsar D.S."/>
        </authorList>
    </citation>
    <scope>NUCLEOTIDE SEQUENCE [LARGE SCALE GENOMIC DNA]</scope>
    <source>
        <strain evidence="12 13">Grell-BS-1999</strain>
    </source>
</reference>
<feature type="domain" description="B box-type" evidence="8">
    <location>
        <begin position="117"/>
        <end position="164"/>
    </location>
</feature>
<feature type="coiled-coil region" evidence="6">
    <location>
        <begin position="275"/>
        <end position="317"/>
    </location>
</feature>
<dbReference type="Gene3D" id="1.20.5.170">
    <property type="match status" value="1"/>
</dbReference>
<dbReference type="SMART" id="SM00502">
    <property type="entry name" value="BBC"/>
    <property type="match status" value="1"/>
</dbReference>
<dbReference type="SUPFAM" id="SSF49265">
    <property type="entry name" value="Fibronectin type III"/>
    <property type="match status" value="1"/>
</dbReference>
<dbReference type="InterPro" id="IPR000315">
    <property type="entry name" value="Znf_B-box"/>
</dbReference>
<dbReference type="AlphaFoldDB" id="B3SAG8"/>
<keyword evidence="2 5" id="KW-0863">Zinc-finger</keyword>
<proteinExistence type="predicted"/>
<dbReference type="GO" id="GO:0008270">
    <property type="term" value="F:zinc ion binding"/>
    <property type="evidence" value="ECO:0007669"/>
    <property type="project" value="UniProtKB-KW"/>
</dbReference>
<dbReference type="PROSITE" id="PS50853">
    <property type="entry name" value="FN3"/>
    <property type="match status" value="1"/>
</dbReference>
<dbReference type="SMART" id="SM00060">
    <property type="entry name" value="FN3"/>
    <property type="match status" value="1"/>
</dbReference>
<dbReference type="CDD" id="cd19756">
    <property type="entry name" value="Bbox2"/>
    <property type="match status" value="1"/>
</dbReference>
<dbReference type="InterPro" id="IPR017903">
    <property type="entry name" value="COS_domain"/>
</dbReference>
<evidence type="ECO:0000256" key="1">
    <source>
        <dbReference type="ARBA" id="ARBA00022723"/>
    </source>
</evidence>
<dbReference type="SMART" id="SM00184">
    <property type="entry name" value="RING"/>
    <property type="match status" value="1"/>
</dbReference>
<sequence>MDRYLTCPLCQYYFNHPVILPCGHSVCLKCGQRVQKSIATASPGLRAKRASLPSLHYGDGGQVTRSKSVDLMVTSIVCPVCVKKNILADRGVQGLARNCMFEALIDKLKNQKISQMNDCQLCEKTPPTQATRYCEQCHIAYCDNCCAVCHPKRGPLANHTLTIIAKSPVEEYRHKQLNPCAHHPNQLVNMFCATCSVLICCKCLEVGGHSSHDTRSLDVVCKKQKTNTQANLNILKTNVNDLQIFIGELTECYQQYEISNLDLEASIAAQFDLLINQLQKKKEKMLSDISNQQREQLESLSLQNNSYKQKLEDASVLVSFIDECLKTNDCGSFIQVADNLNTKINDALATWKDEIVYEAAVEPPLDVVLDSKACQKAVTELCFIQKSVPMQPEIIADECRMSNNNLTVCWRPPKNCQVEGYILELMEDGQTKYKEIYRGRECKYTARNLHFDTTYNARVRAYNKAGISEQSVEICQGTTPKVMHFIVDDALGHPDIKLYNDNTVITCSNSQDRVILGSVGVSRGVHYWEVCIDRYVGDPDPAVGVAYLDANRDSMLGRDTKSWAMYVDSSRSWFKHDNVHTNRCEGGVTTGSTVGVLLDMDRGLVRFYINGEPHGPVAYKGLSGTIYPAFSLNNKVQMSIRTGLSIPSNYLISTK</sequence>
<evidence type="ECO:0000313" key="13">
    <source>
        <dbReference type="Proteomes" id="UP000009022"/>
    </source>
</evidence>
<evidence type="ECO:0000256" key="6">
    <source>
        <dbReference type="SAM" id="Coils"/>
    </source>
</evidence>
<dbReference type="SUPFAM" id="SSF57850">
    <property type="entry name" value="RING/U-box"/>
    <property type="match status" value="1"/>
</dbReference>
<dbReference type="FunFam" id="2.60.40.10:FF:000178">
    <property type="entry name" value="E3 ubiquitin-protein ligase TRIM9 isoform X1"/>
    <property type="match status" value="1"/>
</dbReference>
<accession>B3SAG8</accession>
<dbReference type="InterPro" id="IPR003877">
    <property type="entry name" value="SPRY_dom"/>
</dbReference>
<dbReference type="InParanoid" id="B3SAG8"/>
<dbReference type="PROSITE" id="PS50119">
    <property type="entry name" value="ZF_BBOX"/>
    <property type="match status" value="2"/>
</dbReference>
<dbReference type="PANTHER" id="PTHR24099">
    <property type="entry name" value="E3 UBIQUITIN-PROTEIN LIGASE TRIM36-RELATED"/>
    <property type="match status" value="1"/>
</dbReference>
<dbReference type="InterPro" id="IPR013320">
    <property type="entry name" value="ConA-like_dom_sf"/>
</dbReference>
<evidence type="ECO:0000256" key="3">
    <source>
        <dbReference type="ARBA" id="ARBA00022833"/>
    </source>
</evidence>
<dbReference type="HOGENOM" id="CLU_013137_19_2_1"/>
<dbReference type="FunCoup" id="B3SAG8">
    <property type="interactions" value="728"/>
</dbReference>
<feature type="domain" description="COS" evidence="11">
    <location>
        <begin position="325"/>
        <end position="384"/>
    </location>
</feature>
<dbReference type="Proteomes" id="UP000009022">
    <property type="component" value="Unassembled WGS sequence"/>
</dbReference>
<evidence type="ECO:0000259" key="11">
    <source>
        <dbReference type="PROSITE" id="PS51262"/>
    </source>
</evidence>
<dbReference type="Pfam" id="PF15227">
    <property type="entry name" value="zf-C3HC4_4"/>
    <property type="match status" value="1"/>
</dbReference>
<dbReference type="Pfam" id="PF00041">
    <property type="entry name" value="fn3"/>
    <property type="match status" value="1"/>
</dbReference>
<evidence type="ECO:0000259" key="7">
    <source>
        <dbReference type="PROSITE" id="PS50089"/>
    </source>
</evidence>
<dbReference type="OrthoDB" id="295536at2759"/>
<evidence type="ECO:0008006" key="14">
    <source>
        <dbReference type="Google" id="ProtNLM"/>
    </source>
</evidence>
<feature type="domain" description="B30.2/SPRY" evidence="9">
    <location>
        <begin position="464"/>
        <end position="649"/>
    </location>
</feature>
<evidence type="ECO:0000259" key="9">
    <source>
        <dbReference type="PROSITE" id="PS50188"/>
    </source>
</evidence>